<name>A0A2W7QKN6_9BACT</name>
<proteinExistence type="predicted"/>
<gene>
    <name evidence="1" type="ORF">LV85_03443</name>
</gene>
<dbReference type="AlphaFoldDB" id="A0A2W7QKN6"/>
<organism evidence="1 2">
    <name type="scientific">Algoriphagus chordae</name>
    <dbReference type="NCBI Taxonomy" id="237019"/>
    <lineage>
        <taxon>Bacteria</taxon>
        <taxon>Pseudomonadati</taxon>
        <taxon>Bacteroidota</taxon>
        <taxon>Cytophagia</taxon>
        <taxon>Cytophagales</taxon>
        <taxon>Cyclobacteriaceae</taxon>
        <taxon>Algoriphagus</taxon>
    </lineage>
</organism>
<comment type="caution">
    <text evidence="1">The sequence shown here is derived from an EMBL/GenBank/DDBJ whole genome shotgun (WGS) entry which is preliminary data.</text>
</comment>
<dbReference type="Proteomes" id="UP000248882">
    <property type="component" value="Unassembled WGS sequence"/>
</dbReference>
<evidence type="ECO:0000313" key="1">
    <source>
        <dbReference type="EMBL" id="PZX48953.1"/>
    </source>
</evidence>
<evidence type="ECO:0000313" key="2">
    <source>
        <dbReference type="Proteomes" id="UP000248882"/>
    </source>
</evidence>
<reference evidence="1 2" key="1">
    <citation type="submission" date="2018-06" db="EMBL/GenBank/DDBJ databases">
        <title>Genomic Encyclopedia of Archaeal and Bacterial Type Strains, Phase II (KMG-II): from individual species to whole genera.</title>
        <authorList>
            <person name="Goeker M."/>
        </authorList>
    </citation>
    <scope>NUCLEOTIDE SEQUENCE [LARGE SCALE GENOMIC DNA]</scope>
    <source>
        <strain evidence="1 2">DSM 19830</strain>
    </source>
</reference>
<accession>A0A2W7QKN6</accession>
<keyword evidence="2" id="KW-1185">Reference proteome</keyword>
<dbReference type="PROSITE" id="PS51257">
    <property type="entry name" value="PROKAR_LIPOPROTEIN"/>
    <property type="match status" value="1"/>
</dbReference>
<protein>
    <submittedName>
        <fullName evidence="1">Uncharacterized protein</fullName>
    </submittedName>
</protein>
<sequence>MKSLWFTFCRMKNRPRLLLTLICLVVLFSCERVKPVSLEYDAEFEEIMSGLNFDAGVKEPHLDLSKVFVKSDWDSVIVIKHYSQYSKFARLDLKNKSEIRFILNEMNSTDFHYYLLFIREDQITAYSKMSNYYRICFNESQLFPIIPKSNPEMAIRQVQLDPAFYQLAKIGK</sequence>
<dbReference type="EMBL" id="QKZT01000017">
    <property type="protein sequence ID" value="PZX48953.1"/>
    <property type="molecule type" value="Genomic_DNA"/>
</dbReference>